<protein>
    <submittedName>
        <fullName evidence="2">Putative structural protein</fullName>
    </submittedName>
</protein>
<evidence type="ECO:0000313" key="2">
    <source>
        <dbReference type="EMBL" id="QJA70943.1"/>
    </source>
</evidence>
<name>A0A6M3JLW3_9ZZZZ</name>
<dbReference type="AlphaFoldDB" id="A0A6M3JLW3"/>
<organism evidence="2">
    <name type="scientific">viral metagenome</name>
    <dbReference type="NCBI Taxonomy" id="1070528"/>
    <lineage>
        <taxon>unclassified sequences</taxon>
        <taxon>metagenomes</taxon>
        <taxon>organismal metagenomes</taxon>
    </lineage>
</organism>
<sequence length="176" mass="18098">MSTYQYKGAGYGLPFSGPQSGHLVRRIDAPTLIANGVNAGLALVATPNTGVALASTGFASSDILEVFWVPKGTLVRKVGGYVITGEGATATIDVGVTASTETEDGTDADGWLNNASIETAGVTFGTTDATLTMGDDTVPGGELYITNGSIDILFNNAVDTAVFLIWAEVFWLGTLA</sequence>
<accession>A0A6M3JLW3</accession>
<evidence type="ECO:0000313" key="1">
    <source>
        <dbReference type="EMBL" id="QJA57781.1"/>
    </source>
</evidence>
<gene>
    <name evidence="2" type="ORF">MM415A03452_0004</name>
    <name evidence="1" type="ORF">MM415B01567_0021</name>
</gene>
<reference evidence="2" key="1">
    <citation type="submission" date="2020-03" db="EMBL/GenBank/DDBJ databases">
        <title>The deep terrestrial virosphere.</title>
        <authorList>
            <person name="Holmfeldt K."/>
            <person name="Nilsson E."/>
            <person name="Simone D."/>
            <person name="Lopez-Fernandez M."/>
            <person name="Wu X."/>
            <person name="de Brujin I."/>
            <person name="Lundin D."/>
            <person name="Andersson A."/>
            <person name="Bertilsson S."/>
            <person name="Dopson M."/>
        </authorList>
    </citation>
    <scope>NUCLEOTIDE SEQUENCE</scope>
    <source>
        <strain evidence="2">MM415A03452</strain>
        <strain evidence="1">MM415B01567</strain>
    </source>
</reference>
<dbReference type="EMBL" id="MT141834">
    <property type="protein sequence ID" value="QJA70943.1"/>
    <property type="molecule type" value="Genomic_DNA"/>
</dbReference>
<dbReference type="EMBL" id="MT141291">
    <property type="protein sequence ID" value="QJA57781.1"/>
    <property type="molecule type" value="Genomic_DNA"/>
</dbReference>
<proteinExistence type="predicted"/>